<keyword evidence="1" id="KW-0812">Transmembrane</keyword>
<feature type="transmembrane region" description="Helical" evidence="1">
    <location>
        <begin position="324"/>
        <end position="347"/>
    </location>
</feature>
<feature type="transmembrane region" description="Helical" evidence="1">
    <location>
        <begin position="9"/>
        <end position="30"/>
    </location>
</feature>
<feature type="transmembrane region" description="Helical" evidence="1">
    <location>
        <begin position="93"/>
        <end position="112"/>
    </location>
</feature>
<name>A0ABZ0KWN1_9BACL</name>
<dbReference type="RefSeq" id="WP_323692250.1">
    <property type="nucleotide sequence ID" value="NZ_CP116341.1"/>
</dbReference>
<dbReference type="InterPro" id="IPR011642">
    <property type="entry name" value="Gate_dom"/>
</dbReference>
<feature type="transmembrane region" description="Helical" evidence="1">
    <location>
        <begin position="237"/>
        <end position="256"/>
    </location>
</feature>
<dbReference type="Pfam" id="PF07670">
    <property type="entry name" value="Gate"/>
    <property type="match status" value="1"/>
</dbReference>
<sequence length="451" mass="48846">MKKASLSNWLLFLVPSIIGVILFMIPLKIGDGWKVPIAVLADKLSGFIEPAMPFAAMVLIIISAVGSVLFLFVSADRTAKPTFMQTLFKVTPFWTLTRVVGAIFAVMVTFKLGPEAIWSENTGGLLLSPDGLVSFLFTIFLFAGLFLPLLLNFGLLEFFGTMMVKIMRPLFKLPGRSSIDALTSWVGDGTIGVLLTSKQYEDGHYTKREAAVIATTFSIVSITFSLVIIRTVGLEDYFVPFYATVAVVGLVLGLIMPRIYPLSKKPDEFIDGTPQTGTEESLPEGYNVFSHGIENALATADKNRSAGKVVGDGFRNVLDMWIGVAPIVMAFGTIATMLAEYTSLFTILGKPFVPYLNLLQIPEAAEAGSLMVVGITDMFLPALLADGMISDPITLFTVATVSVVQLIYLSEVGGLILGTKIPVNIWDLIVIFLLRTIIALPIVAGVAHLLF</sequence>
<keyword evidence="1" id="KW-0472">Membrane</keyword>
<evidence type="ECO:0000259" key="2">
    <source>
        <dbReference type="Pfam" id="PF07670"/>
    </source>
</evidence>
<accession>A0ABZ0KWN1</accession>
<keyword evidence="1" id="KW-1133">Transmembrane helix</keyword>
<evidence type="ECO:0000256" key="1">
    <source>
        <dbReference type="SAM" id="Phobius"/>
    </source>
</evidence>
<dbReference type="Proteomes" id="UP001303532">
    <property type="component" value="Chromosome"/>
</dbReference>
<protein>
    <submittedName>
        <fullName evidence="3">YjiH family protein</fullName>
    </submittedName>
</protein>
<feature type="domain" description="Nucleoside transporter/FeoB GTPase Gate" evidence="2">
    <location>
        <begin position="136"/>
        <end position="234"/>
    </location>
</feature>
<keyword evidence="4" id="KW-1185">Reference proteome</keyword>
<dbReference type="EMBL" id="CP116341">
    <property type="protein sequence ID" value="WOV84601.1"/>
    <property type="molecule type" value="Genomic_DNA"/>
</dbReference>
<feature type="transmembrane region" description="Helical" evidence="1">
    <location>
        <begin position="210"/>
        <end position="231"/>
    </location>
</feature>
<gene>
    <name evidence="3" type="ORF">PGH26_01380</name>
</gene>
<feature type="transmembrane region" description="Helical" evidence="1">
    <location>
        <begin position="132"/>
        <end position="159"/>
    </location>
</feature>
<feature type="transmembrane region" description="Helical" evidence="1">
    <location>
        <begin position="429"/>
        <end position="450"/>
    </location>
</feature>
<evidence type="ECO:0000313" key="4">
    <source>
        <dbReference type="Proteomes" id="UP001303532"/>
    </source>
</evidence>
<reference evidence="3 4" key="1">
    <citation type="submission" date="2023-01" db="EMBL/GenBank/DDBJ databases">
        <title>Sporosarcina sp. nov., isolated from Korean tranditional fermented seafood 'Jeotgal'.</title>
        <authorList>
            <person name="Yang A.-I."/>
        </authorList>
    </citation>
    <scope>NUCLEOTIDE SEQUENCE [LARGE SCALE GENOMIC DNA]</scope>
    <source>
        <strain evidence="3 4">B2O-1</strain>
    </source>
</reference>
<feature type="transmembrane region" description="Helical" evidence="1">
    <location>
        <begin position="392"/>
        <end position="409"/>
    </location>
</feature>
<evidence type="ECO:0000313" key="3">
    <source>
        <dbReference type="EMBL" id="WOV84601.1"/>
    </source>
</evidence>
<proteinExistence type="predicted"/>
<feature type="transmembrane region" description="Helical" evidence="1">
    <location>
        <begin position="50"/>
        <end position="73"/>
    </location>
</feature>
<organism evidence="3 4">
    <name type="scientific">Sporosarcina jeotgali</name>
    <dbReference type="NCBI Taxonomy" id="3020056"/>
    <lineage>
        <taxon>Bacteria</taxon>
        <taxon>Bacillati</taxon>
        <taxon>Bacillota</taxon>
        <taxon>Bacilli</taxon>
        <taxon>Bacillales</taxon>
        <taxon>Caryophanaceae</taxon>
        <taxon>Sporosarcina</taxon>
    </lineage>
</organism>